<accession>A0A848G6Y2</accession>
<proteinExistence type="inferred from homology"/>
<dbReference type="NCBIfam" id="TIGR01128">
    <property type="entry name" value="holA"/>
    <property type="match status" value="1"/>
</dbReference>
<evidence type="ECO:0000256" key="6">
    <source>
        <dbReference type="ARBA" id="ARBA00022932"/>
    </source>
</evidence>
<name>A0A848G6Y2_9RHOO</name>
<dbReference type="AlphaFoldDB" id="A0A848G6Y2"/>
<evidence type="ECO:0000256" key="5">
    <source>
        <dbReference type="ARBA" id="ARBA00022705"/>
    </source>
</evidence>
<dbReference type="InterPro" id="IPR027417">
    <property type="entry name" value="P-loop_NTPase"/>
</dbReference>
<comment type="caution">
    <text evidence="11">The sequence shown here is derived from an EMBL/GenBank/DDBJ whole genome shotgun (WGS) entry which is preliminary data.</text>
</comment>
<dbReference type="InterPro" id="IPR032780">
    <property type="entry name" value="DNA_pol3_delt_C"/>
</dbReference>
<protein>
    <recommendedName>
        <fullName evidence="2">DNA polymerase III subunit delta</fullName>
        <ecNumber evidence="1">2.7.7.7</ecNumber>
    </recommendedName>
</protein>
<evidence type="ECO:0000313" key="12">
    <source>
        <dbReference type="Proteomes" id="UP000580043"/>
    </source>
</evidence>
<reference evidence="11 12" key="1">
    <citation type="submission" date="2020-04" db="EMBL/GenBank/DDBJ databases">
        <title>Zoogloea sp. G-4-1-14 isolated from soil.</title>
        <authorList>
            <person name="Dahal R.H."/>
        </authorList>
    </citation>
    <scope>NUCLEOTIDE SEQUENCE [LARGE SCALE GENOMIC DNA]</scope>
    <source>
        <strain evidence="11 12">G-4-1-14</strain>
    </source>
</reference>
<dbReference type="GO" id="GO:0006261">
    <property type="term" value="P:DNA-templated DNA replication"/>
    <property type="evidence" value="ECO:0007669"/>
    <property type="project" value="TreeGrafter"/>
</dbReference>
<dbReference type="GO" id="GO:0009360">
    <property type="term" value="C:DNA polymerase III complex"/>
    <property type="evidence" value="ECO:0007669"/>
    <property type="project" value="InterPro"/>
</dbReference>
<comment type="catalytic activity">
    <reaction evidence="8">
        <text>DNA(n) + a 2'-deoxyribonucleoside 5'-triphosphate = DNA(n+1) + diphosphate</text>
        <dbReference type="Rhea" id="RHEA:22508"/>
        <dbReference type="Rhea" id="RHEA-COMP:17339"/>
        <dbReference type="Rhea" id="RHEA-COMP:17340"/>
        <dbReference type="ChEBI" id="CHEBI:33019"/>
        <dbReference type="ChEBI" id="CHEBI:61560"/>
        <dbReference type="ChEBI" id="CHEBI:173112"/>
        <dbReference type="EC" id="2.7.7.7"/>
    </reaction>
</comment>
<dbReference type="CDD" id="cd18138">
    <property type="entry name" value="HLD_clamp_pol_III_delta"/>
    <property type="match status" value="1"/>
</dbReference>
<dbReference type="Gene3D" id="1.20.272.10">
    <property type="match status" value="1"/>
</dbReference>
<keyword evidence="4" id="KW-0548">Nucleotidyltransferase</keyword>
<keyword evidence="6" id="KW-0239">DNA-directed DNA polymerase</keyword>
<dbReference type="GO" id="GO:0003887">
    <property type="term" value="F:DNA-directed DNA polymerase activity"/>
    <property type="evidence" value="ECO:0007669"/>
    <property type="project" value="UniProtKB-KW"/>
</dbReference>
<dbReference type="EC" id="2.7.7.7" evidence="1"/>
<evidence type="ECO:0000256" key="4">
    <source>
        <dbReference type="ARBA" id="ARBA00022695"/>
    </source>
</evidence>
<keyword evidence="12" id="KW-1185">Reference proteome</keyword>
<dbReference type="SUPFAM" id="SSF52540">
    <property type="entry name" value="P-loop containing nucleoside triphosphate hydrolases"/>
    <property type="match status" value="1"/>
</dbReference>
<dbReference type="PANTHER" id="PTHR34388">
    <property type="entry name" value="DNA POLYMERASE III SUBUNIT DELTA"/>
    <property type="match status" value="1"/>
</dbReference>
<comment type="similarity">
    <text evidence="7">Belongs to the DNA polymerase HolA subunit family.</text>
</comment>
<organism evidence="11 12">
    <name type="scientific">Zoogloea dura</name>
    <dbReference type="NCBI Taxonomy" id="2728840"/>
    <lineage>
        <taxon>Bacteria</taxon>
        <taxon>Pseudomonadati</taxon>
        <taxon>Pseudomonadota</taxon>
        <taxon>Betaproteobacteria</taxon>
        <taxon>Rhodocyclales</taxon>
        <taxon>Zoogloeaceae</taxon>
        <taxon>Zoogloea</taxon>
    </lineage>
</organism>
<evidence type="ECO:0000259" key="10">
    <source>
        <dbReference type="Pfam" id="PF14840"/>
    </source>
</evidence>
<dbReference type="InterPro" id="IPR010372">
    <property type="entry name" value="DNA_pol3_delta_N"/>
</dbReference>
<evidence type="ECO:0000256" key="3">
    <source>
        <dbReference type="ARBA" id="ARBA00022679"/>
    </source>
</evidence>
<dbReference type="Pfam" id="PF14840">
    <property type="entry name" value="DNA_pol3_delt_C"/>
    <property type="match status" value="1"/>
</dbReference>
<keyword evidence="5" id="KW-0235">DNA replication</keyword>
<feature type="domain" description="DNA polymerase III delta N-terminal" evidence="9">
    <location>
        <begin position="20"/>
        <end position="137"/>
    </location>
</feature>
<evidence type="ECO:0000313" key="11">
    <source>
        <dbReference type="EMBL" id="NML26942.1"/>
    </source>
</evidence>
<evidence type="ECO:0000259" key="9">
    <source>
        <dbReference type="Pfam" id="PF06144"/>
    </source>
</evidence>
<dbReference type="PANTHER" id="PTHR34388:SF1">
    <property type="entry name" value="DNA POLYMERASE III SUBUNIT DELTA"/>
    <property type="match status" value="1"/>
</dbReference>
<dbReference type="InterPro" id="IPR008921">
    <property type="entry name" value="DNA_pol3_clamp-load_cplx_C"/>
</dbReference>
<dbReference type="SUPFAM" id="SSF48019">
    <property type="entry name" value="post-AAA+ oligomerization domain-like"/>
    <property type="match status" value="1"/>
</dbReference>
<dbReference type="EMBL" id="JABBGA010000011">
    <property type="protein sequence ID" value="NML26942.1"/>
    <property type="molecule type" value="Genomic_DNA"/>
</dbReference>
<dbReference type="Gene3D" id="3.40.50.300">
    <property type="entry name" value="P-loop containing nucleotide triphosphate hydrolases"/>
    <property type="match status" value="1"/>
</dbReference>
<evidence type="ECO:0000256" key="2">
    <source>
        <dbReference type="ARBA" id="ARBA00017703"/>
    </source>
</evidence>
<sequence>MILRPEQLASQLDKALAPLYVLHGNEPLLVLEAGDAIRAAARRQGYAEREVLVAGQGFRWESLQSAAGNMSLFGASKLVDLRIPNGKPGRDGGEALQRYARNLDDGVVTLITLPELDWATRKAAWFTALAEAGVAVELNAPERDRLPEWIARRLANQQQKASADALGFIADHVEGNLLAAHQEILKLGLLHPPGELSLDAVRDAVLNVARYDVDKLRTALLEGDAARCARLLEGLKGEGEAPPLVLWALANEVRSLANLRQGLDEGQQLQGLLKVERIFDDRRKQALQRALPRLGGAQLRTAILHAARIDRMIKGLTGGDVWDEFLQLCLRICAPARGTPARR</sequence>
<dbReference type="Proteomes" id="UP000580043">
    <property type="component" value="Unassembled WGS sequence"/>
</dbReference>
<dbReference type="Gene3D" id="1.10.8.60">
    <property type="match status" value="1"/>
</dbReference>
<dbReference type="InterPro" id="IPR005790">
    <property type="entry name" value="DNA_polIII_delta"/>
</dbReference>
<dbReference type="Pfam" id="PF06144">
    <property type="entry name" value="DNA_pol3_delta"/>
    <property type="match status" value="1"/>
</dbReference>
<evidence type="ECO:0000256" key="1">
    <source>
        <dbReference type="ARBA" id="ARBA00012417"/>
    </source>
</evidence>
<dbReference type="GO" id="GO:0003677">
    <property type="term" value="F:DNA binding"/>
    <property type="evidence" value="ECO:0007669"/>
    <property type="project" value="InterPro"/>
</dbReference>
<feature type="domain" description="DNA polymerase III subunit delta C-terminal" evidence="10">
    <location>
        <begin position="219"/>
        <end position="334"/>
    </location>
</feature>
<evidence type="ECO:0000256" key="7">
    <source>
        <dbReference type="ARBA" id="ARBA00034754"/>
    </source>
</evidence>
<gene>
    <name evidence="11" type="ORF">HHL15_14405</name>
</gene>
<evidence type="ECO:0000256" key="8">
    <source>
        <dbReference type="ARBA" id="ARBA00049244"/>
    </source>
</evidence>
<dbReference type="RefSeq" id="WP_169146480.1">
    <property type="nucleotide sequence ID" value="NZ_JABBGA010000011.1"/>
</dbReference>
<keyword evidence="3" id="KW-0808">Transferase</keyword>